<evidence type="ECO:0000313" key="1">
    <source>
        <dbReference type="EMBL" id="KAH9329665.1"/>
    </source>
</evidence>
<dbReference type="GO" id="GO:1901259">
    <property type="term" value="P:chloroplast rRNA processing"/>
    <property type="evidence" value="ECO:0007669"/>
    <property type="project" value="TreeGrafter"/>
</dbReference>
<organism evidence="1 2">
    <name type="scientific">Taxus chinensis</name>
    <name type="common">Chinese yew</name>
    <name type="synonym">Taxus wallichiana var. chinensis</name>
    <dbReference type="NCBI Taxonomy" id="29808"/>
    <lineage>
        <taxon>Eukaryota</taxon>
        <taxon>Viridiplantae</taxon>
        <taxon>Streptophyta</taxon>
        <taxon>Embryophyta</taxon>
        <taxon>Tracheophyta</taxon>
        <taxon>Spermatophyta</taxon>
        <taxon>Pinopsida</taxon>
        <taxon>Pinidae</taxon>
        <taxon>Conifers II</taxon>
        <taxon>Cupressales</taxon>
        <taxon>Taxaceae</taxon>
        <taxon>Taxus</taxon>
    </lineage>
</organism>
<sequence>MELNDPFENQYENDIVETIEDLEFDDYYETTESNSALQVSTGPLFNDFTRDQLAIVAWSYTVLNQMSRSFFSYIWRSMIEFESQRISPQYREDVMFTQQLHQINQCLKLEYPHLGLSVGTEFENRVAEACKTKKINKKTTSLLQKEVGRLLVSTGFDWEQEYSVDGYTLDVVIRHKKVGLEIDGPSNFSRNI</sequence>
<dbReference type="PANTHER" id="PTHR21228">
    <property type="entry name" value="FAST LEU-RICH DOMAIN-CONTAINING"/>
    <property type="match status" value="1"/>
</dbReference>
<dbReference type="InterPro" id="IPR050870">
    <property type="entry name" value="FAST_kinase"/>
</dbReference>
<proteinExistence type="predicted"/>
<dbReference type="EMBL" id="JAHRHJ020000001">
    <property type="protein sequence ID" value="KAH9329665.1"/>
    <property type="molecule type" value="Genomic_DNA"/>
</dbReference>
<keyword evidence="2" id="KW-1185">Reference proteome</keyword>
<evidence type="ECO:0000313" key="2">
    <source>
        <dbReference type="Proteomes" id="UP000824469"/>
    </source>
</evidence>
<dbReference type="OMA" id="EDIMFAW"/>
<feature type="non-terminal residue" evidence="1">
    <location>
        <position position="192"/>
    </location>
</feature>
<dbReference type="GO" id="GO:0035770">
    <property type="term" value="C:ribonucleoprotein granule"/>
    <property type="evidence" value="ECO:0007669"/>
    <property type="project" value="TreeGrafter"/>
</dbReference>
<dbReference type="GO" id="GO:0044528">
    <property type="term" value="P:regulation of mitochondrial mRNA stability"/>
    <property type="evidence" value="ECO:0007669"/>
    <property type="project" value="TreeGrafter"/>
</dbReference>
<comment type="caution">
    <text evidence="1">The sequence shown here is derived from an EMBL/GenBank/DDBJ whole genome shotgun (WGS) entry which is preliminary data.</text>
</comment>
<name>A0AA38GYB7_TAXCH</name>
<dbReference type="PANTHER" id="PTHR21228:SF40">
    <property type="entry name" value="LD45607P"/>
    <property type="match status" value="1"/>
</dbReference>
<dbReference type="GO" id="GO:0000963">
    <property type="term" value="P:mitochondrial RNA processing"/>
    <property type="evidence" value="ECO:0007669"/>
    <property type="project" value="TreeGrafter"/>
</dbReference>
<dbReference type="Proteomes" id="UP000824469">
    <property type="component" value="Unassembled WGS sequence"/>
</dbReference>
<gene>
    <name evidence="1" type="ORF">KI387_001773</name>
</gene>
<reference evidence="1 2" key="1">
    <citation type="journal article" date="2021" name="Nat. Plants">
        <title>The Taxus genome provides insights into paclitaxel biosynthesis.</title>
        <authorList>
            <person name="Xiong X."/>
            <person name="Gou J."/>
            <person name="Liao Q."/>
            <person name="Li Y."/>
            <person name="Zhou Q."/>
            <person name="Bi G."/>
            <person name="Li C."/>
            <person name="Du R."/>
            <person name="Wang X."/>
            <person name="Sun T."/>
            <person name="Guo L."/>
            <person name="Liang H."/>
            <person name="Lu P."/>
            <person name="Wu Y."/>
            <person name="Zhang Z."/>
            <person name="Ro D.K."/>
            <person name="Shang Y."/>
            <person name="Huang S."/>
            <person name="Yan J."/>
        </authorList>
    </citation>
    <scope>NUCLEOTIDE SEQUENCE [LARGE SCALE GENOMIC DNA]</scope>
    <source>
        <strain evidence="1">Ta-2019</strain>
    </source>
</reference>
<accession>A0AA38GYB7</accession>
<dbReference type="GO" id="GO:0009507">
    <property type="term" value="C:chloroplast"/>
    <property type="evidence" value="ECO:0007669"/>
    <property type="project" value="TreeGrafter"/>
</dbReference>
<protein>
    <submittedName>
        <fullName evidence="1">Uncharacterized protein</fullName>
    </submittedName>
</protein>
<dbReference type="GO" id="GO:0003723">
    <property type="term" value="F:RNA binding"/>
    <property type="evidence" value="ECO:0007669"/>
    <property type="project" value="TreeGrafter"/>
</dbReference>
<dbReference type="GO" id="GO:0005759">
    <property type="term" value="C:mitochondrial matrix"/>
    <property type="evidence" value="ECO:0007669"/>
    <property type="project" value="TreeGrafter"/>
</dbReference>
<dbReference type="AlphaFoldDB" id="A0AA38GYB7"/>